<organism evidence="4 5">
    <name type="scientific">Persicobacter diffluens</name>
    <dbReference type="NCBI Taxonomy" id="981"/>
    <lineage>
        <taxon>Bacteria</taxon>
        <taxon>Pseudomonadati</taxon>
        <taxon>Bacteroidota</taxon>
        <taxon>Cytophagia</taxon>
        <taxon>Cytophagales</taxon>
        <taxon>Persicobacteraceae</taxon>
        <taxon>Persicobacter</taxon>
    </lineage>
</organism>
<keyword evidence="2" id="KW-0812">Transmembrane</keyword>
<proteinExistence type="predicted"/>
<dbReference type="Pfam" id="PF00534">
    <property type="entry name" value="Glycos_transf_1"/>
    <property type="match status" value="1"/>
</dbReference>
<dbReference type="Proteomes" id="UP001310022">
    <property type="component" value="Unassembled WGS sequence"/>
</dbReference>
<feature type="transmembrane region" description="Helical" evidence="2">
    <location>
        <begin position="98"/>
        <end position="115"/>
    </location>
</feature>
<dbReference type="AlphaFoldDB" id="A0AAN4VWA3"/>
<dbReference type="Gene3D" id="3.40.50.2000">
    <property type="entry name" value="Glycogen Phosphorylase B"/>
    <property type="match status" value="2"/>
</dbReference>
<keyword evidence="1" id="KW-0808">Transferase</keyword>
<evidence type="ECO:0000259" key="3">
    <source>
        <dbReference type="Pfam" id="PF00534"/>
    </source>
</evidence>
<name>A0AAN4VWA3_9BACT</name>
<evidence type="ECO:0000313" key="4">
    <source>
        <dbReference type="EMBL" id="GJM61274.1"/>
    </source>
</evidence>
<dbReference type="InterPro" id="IPR001296">
    <property type="entry name" value="Glyco_trans_1"/>
</dbReference>
<dbReference type="GO" id="GO:0016757">
    <property type="term" value="F:glycosyltransferase activity"/>
    <property type="evidence" value="ECO:0007669"/>
    <property type="project" value="InterPro"/>
</dbReference>
<accession>A0AAN4VWA3</accession>
<keyword evidence="5" id="KW-1185">Reference proteome</keyword>
<keyword evidence="2" id="KW-1133">Transmembrane helix</keyword>
<dbReference type="CDD" id="cd03801">
    <property type="entry name" value="GT4_PimA-like"/>
    <property type="match status" value="1"/>
</dbReference>
<dbReference type="PANTHER" id="PTHR46401">
    <property type="entry name" value="GLYCOSYLTRANSFERASE WBBK-RELATED"/>
    <property type="match status" value="1"/>
</dbReference>
<feature type="domain" description="Glycosyl transferase family 1" evidence="3">
    <location>
        <begin position="184"/>
        <end position="339"/>
    </location>
</feature>
<evidence type="ECO:0000256" key="2">
    <source>
        <dbReference type="SAM" id="Phobius"/>
    </source>
</evidence>
<gene>
    <name evidence="4" type="ORF">PEDI_18260</name>
</gene>
<dbReference type="EMBL" id="BQKE01000001">
    <property type="protein sequence ID" value="GJM61274.1"/>
    <property type="molecule type" value="Genomic_DNA"/>
</dbReference>
<protein>
    <recommendedName>
        <fullName evidence="3">Glycosyl transferase family 1 domain-containing protein</fullName>
    </recommendedName>
</protein>
<dbReference type="GO" id="GO:0009103">
    <property type="term" value="P:lipopolysaccharide biosynthetic process"/>
    <property type="evidence" value="ECO:0007669"/>
    <property type="project" value="TreeGrafter"/>
</dbReference>
<evidence type="ECO:0000256" key="1">
    <source>
        <dbReference type="ARBA" id="ARBA00022679"/>
    </source>
</evidence>
<dbReference type="RefSeq" id="WP_338236853.1">
    <property type="nucleotide sequence ID" value="NZ_BQKE01000001.1"/>
</dbReference>
<dbReference type="PANTHER" id="PTHR46401:SF2">
    <property type="entry name" value="GLYCOSYLTRANSFERASE WBBK-RELATED"/>
    <property type="match status" value="1"/>
</dbReference>
<keyword evidence="2" id="KW-0472">Membrane</keyword>
<sequence length="355" mass="40606">MKVSEKLENRVYCHLFNDYSGSAVVLRDHLQREVQEGRSCMLITSNTNGVLSGLKGVRTLHFPYQPASNKLITLLRFFWAQLYMIYLLWQNRKYFEQIYINTLLPFGAALMGYFSQTPFIYHIHETSIRPEIFKQFLKWPLKGAQEVIFVSAYLARAEGQGLTNNRVIYNGLSEEFMQQSEAPRSSKKKGFVVLMLCSLKKYKGVDTFVNLAAFLPEYRFNLVLNASQAEVDEYFQNRPSNLFIYPAQKNIHPFYAEADLLLNLSDPEQWVETFGMTLLEGMAYGLPCICPNAGGPLEVVENGVQGICCDVTHMATLLTHIRKFARDKTYYRQLSAAAKVRANEFTSRKGMKAVG</sequence>
<evidence type="ECO:0000313" key="5">
    <source>
        <dbReference type="Proteomes" id="UP001310022"/>
    </source>
</evidence>
<comment type="caution">
    <text evidence="4">The sequence shown here is derived from an EMBL/GenBank/DDBJ whole genome shotgun (WGS) entry which is preliminary data.</text>
</comment>
<reference evidence="4 5" key="1">
    <citation type="submission" date="2021-12" db="EMBL/GenBank/DDBJ databases">
        <title>Genome sequencing of bacteria with rrn-lacking chromosome and rrn-plasmid.</title>
        <authorList>
            <person name="Anda M."/>
            <person name="Iwasaki W."/>
        </authorList>
    </citation>
    <scope>NUCLEOTIDE SEQUENCE [LARGE SCALE GENOMIC DNA]</scope>
    <source>
        <strain evidence="4 5">NBRC 15940</strain>
    </source>
</reference>
<dbReference type="SUPFAM" id="SSF53756">
    <property type="entry name" value="UDP-Glycosyltransferase/glycogen phosphorylase"/>
    <property type="match status" value="1"/>
</dbReference>